<dbReference type="Gene3D" id="1.10.1200.10">
    <property type="entry name" value="ACP-like"/>
    <property type="match status" value="1"/>
</dbReference>
<dbReference type="InterPro" id="IPR036736">
    <property type="entry name" value="ACP-like_sf"/>
</dbReference>
<dbReference type="PROSITE" id="PS50075">
    <property type="entry name" value="CARRIER"/>
    <property type="match status" value="1"/>
</dbReference>
<dbReference type="InterPro" id="IPR001031">
    <property type="entry name" value="Thioesterase"/>
</dbReference>
<dbReference type="SUPFAM" id="SSF47336">
    <property type="entry name" value="ACP-like"/>
    <property type="match status" value="1"/>
</dbReference>
<dbReference type="Gene3D" id="3.30.559.10">
    <property type="entry name" value="Chloramphenicol acetyltransferase-like domain"/>
    <property type="match status" value="1"/>
</dbReference>
<dbReference type="Gene3D" id="3.30.300.30">
    <property type="match status" value="1"/>
</dbReference>
<dbReference type="EMBL" id="JACDXX010000005">
    <property type="protein sequence ID" value="MCB5409759.1"/>
    <property type="molecule type" value="Genomic_DNA"/>
</dbReference>
<gene>
    <name evidence="4" type="ORF">H0485_07060</name>
</gene>
<dbReference type="Gene3D" id="3.40.50.12780">
    <property type="entry name" value="N-terminal domain of ligase-like"/>
    <property type="match status" value="1"/>
</dbReference>
<feature type="domain" description="Carrier" evidence="3">
    <location>
        <begin position="1047"/>
        <end position="1122"/>
    </location>
</feature>
<dbReference type="InterPro" id="IPR000873">
    <property type="entry name" value="AMP-dep_synth/lig_dom"/>
</dbReference>
<keyword evidence="2" id="KW-0597">Phosphoprotein</keyword>
<evidence type="ECO:0000313" key="5">
    <source>
        <dbReference type="Proteomes" id="UP001198571"/>
    </source>
</evidence>
<dbReference type="CDD" id="cd05930">
    <property type="entry name" value="A_NRPS"/>
    <property type="match status" value="1"/>
</dbReference>
<dbReference type="Gene3D" id="3.30.559.30">
    <property type="entry name" value="Nonribosomal peptide synthetase, condensation domain"/>
    <property type="match status" value="1"/>
</dbReference>
<sequence length="1419" mass="147360">MAFEAICAGPQPAALPLTSVQAGMVYETLAAGRPGVNCEQIILTLTDPALAGNAGLSLEAALRQAWARAFERHAGLRMRFTAGGESEAGQRPEPAASAFAETGLTLLDFSSAPDCSSGSDPEARFTAWAVAERARGADPGSWPGQRLHLARLGAEVLALVWTFPHALLDGRSFTLVLREVLQDLQALLAGQALPERVAAPDPAPHYLAARAAAADPGALAFFARHLQGCEAAAVLPGPGLLPAASATPLPEALSSRSLMAALSEADTLALSTLASGMEATLFTLVNAAWGLVLARSSGKAAAVFGTTRTGRHLTPESRDLVGCLINTLPLALRISPGDTLGALIGRLRADQLAMRRFEHATPAAIRQALIAAGEVAPGEAAQPLFETIVMAERQSLEASLQAGNSALLRRVELREEGALPLTLAVYGGPSLELQLEYDPRRFSAAEAGQCLAWLQNLLESCASARPGTPLAQLSMLSRAERDWLQLCAVPPDELTAAEPPPEQRIAARAAEDPDRPALLCAGESSLEGLSRGALELQAGVLARQLVARGIGPGQVVALSLPRGPGYVAALLAVWKAGAAFLPLDPGWPVERLEHMLTDSGAALLLCAAGSSLAAGAGAVATLDPAELLVPVPDGAEAAAGPAAAVTEADAEAATTGAGVAAAAGPEDPAYLLYTSGSTGLPKGVVVPRRAIAAHCSAAIALFGLTPADRVLQFTSLSFDVSLEEILPALSCGALLCLRSEAAGQDPRQLLAQIEAQGITVLNLPTGYWQALLEDLAQSGRLLPASVRLVIAGGERVPAAALRRWRALLPDLAWINGYGPTEATITSAAFLLAPGAAVPAGDVPVGRPLAHSRLYVLAADGSPAPPGAPGQLWIGGQAVAQGYLRQPELSAARFRPDPQNPAPGARIYDSGDLARWGADRQLALGGRADRQIKLRGYRIEPGEIEQLIEAVSGVTQALVGLVDPGLPEARLLAWLRGTPGADGRMELPEAAILAALQHLPAPLRPELVPVSDWPLRPGGKTDIARLPRPRAPAVPAALSRRTGAGHALPADPLTRRLAGHFGAVLAQPGFGADQDFFRQGGHSLLLIRLMARIEASEAQRISVADLHQNSTPRKLAAHLASGEGNLASESDFLMPIQPLGTRTPIYGVHVLGLNGSYYRPLAAQMGPDQPIFGLTVGLLNEATPVGVEETAALYQRVIEAHQPEGRLALMAVSLGSYIALELARRLIASGREVQMLALIDATGPGGRPSIGTLARLARHFSALRQQGLGYASRKLAERLDGLRHHLAKLRLAAGRWLSRHRLSQRGGAAAGDGARQSASIADFVAANALAIESWSPAAYPGRLSVIRATGNISDSEAAITTGLGWAPVAAGGFEVFEVEGDHLTILAHPGVAELAQVLSAILEGSASTAAPQPARPDMPG</sequence>
<dbReference type="InterPro" id="IPR009081">
    <property type="entry name" value="PP-bd_ACP"/>
</dbReference>
<dbReference type="SUPFAM" id="SSF56801">
    <property type="entry name" value="Acetyl-CoA synthetase-like"/>
    <property type="match status" value="1"/>
</dbReference>
<dbReference type="NCBIfam" id="TIGR01733">
    <property type="entry name" value="AA-adenyl-dom"/>
    <property type="match status" value="1"/>
</dbReference>
<comment type="caution">
    <text evidence="4">The sequence shown here is derived from an EMBL/GenBank/DDBJ whole genome shotgun (WGS) entry which is preliminary data.</text>
</comment>
<evidence type="ECO:0000256" key="1">
    <source>
        <dbReference type="ARBA" id="ARBA00022450"/>
    </source>
</evidence>
<organism evidence="4 5">
    <name type="scientific">Pseudogemmobacter faecipullorum</name>
    <dbReference type="NCBI Taxonomy" id="2755041"/>
    <lineage>
        <taxon>Bacteria</taxon>
        <taxon>Pseudomonadati</taxon>
        <taxon>Pseudomonadota</taxon>
        <taxon>Alphaproteobacteria</taxon>
        <taxon>Rhodobacterales</taxon>
        <taxon>Paracoccaceae</taxon>
        <taxon>Pseudogemmobacter</taxon>
    </lineage>
</organism>
<dbReference type="InterPro" id="IPR042099">
    <property type="entry name" value="ANL_N_sf"/>
</dbReference>
<dbReference type="InterPro" id="IPR020806">
    <property type="entry name" value="PKS_PP-bd"/>
</dbReference>
<dbReference type="Proteomes" id="UP001198571">
    <property type="component" value="Unassembled WGS sequence"/>
</dbReference>
<dbReference type="RefSeq" id="WP_226934664.1">
    <property type="nucleotide sequence ID" value="NZ_JACDXX010000005.1"/>
</dbReference>
<proteinExistence type="predicted"/>
<dbReference type="InterPro" id="IPR001242">
    <property type="entry name" value="Condensation_dom"/>
</dbReference>
<keyword evidence="5" id="KW-1185">Reference proteome</keyword>
<keyword evidence="1" id="KW-0596">Phosphopantetheine</keyword>
<dbReference type="Pfam" id="PF00550">
    <property type="entry name" value="PP-binding"/>
    <property type="match status" value="1"/>
</dbReference>
<dbReference type="Pfam" id="PF00501">
    <property type="entry name" value="AMP-binding"/>
    <property type="match status" value="1"/>
</dbReference>
<dbReference type="PANTHER" id="PTHR45527">
    <property type="entry name" value="NONRIBOSOMAL PEPTIDE SYNTHETASE"/>
    <property type="match status" value="1"/>
</dbReference>
<dbReference type="InterPro" id="IPR020845">
    <property type="entry name" value="AMP-binding_CS"/>
</dbReference>
<dbReference type="InterPro" id="IPR045851">
    <property type="entry name" value="AMP-bd_C_sf"/>
</dbReference>
<evidence type="ECO:0000256" key="2">
    <source>
        <dbReference type="ARBA" id="ARBA00022553"/>
    </source>
</evidence>
<protein>
    <submittedName>
        <fullName evidence="4">Amino acid adenylation domain-containing protein</fullName>
    </submittedName>
</protein>
<dbReference type="SMART" id="SM00823">
    <property type="entry name" value="PKS_PP"/>
    <property type="match status" value="1"/>
</dbReference>
<dbReference type="SUPFAM" id="SSF52777">
    <property type="entry name" value="CoA-dependent acyltransferases"/>
    <property type="match status" value="2"/>
</dbReference>
<name>A0ABS8CK41_9RHOB</name>
<accession>A0ABS8CK41</accession>
<dbReference type="Gene3D" id="3.40.50.1820">
    <property type="entry name" value="alpha/beta hydrolase"/>
    <property type="match status" value="1"/>
</dbReference>
<evidence type="ECO:0000313" key="4">
    <source>
        <dbReference type="EMBL" id="MCB5409759.1"/>
    </source>
</evidence>
<dbReference type="Pfam" id="PF00975">
    <property type="entry name" value="Thioesterase"/>
    <property type="match status" value="1"/>
</dbReference>
<dbReference type="PANTHER" id="PTHR45527:SF1">
    <property type="entry name" value="FATTY ACID SYNTHASE"/>
    <property type="match status" value="1"/>
</dbReference>
<dbReference type="Pfam" id="PF00668">
    <property type="entry name" value="Condensation"/>
    <property type="match status" value="1"/>
</dbReference>
<dbReference type="SUPFAM" id="SSF53474">
    <property type="entry name" value="alpha/beta-Hydrolases"/>
    <property type="match status" value="1"/>
</dbReference>
<dbReference type="PROSITE" id="PS00455">
    <property type="entry name" value="AMP_BINDING"/>
    <property type="match status" value="1"/>
</dbReference>
<evidence type="ECO:0000259" key="3">
    <source>
        <dbReference type="PROSITE" id="PS50075"/>
    </source>
</evidence>
<reference evidence="4 5" key="1">
    <citation type="submission" date="2020-07" db="EMBL/GenBank/DDBJ databases">
        <title>Pseudogemmobacter sp. nov., isolated from poultry manure in Taiwan.</title>
        <authorList>
            <person name="Lin S.-Y."/>
            <person name="Tang Y.-S."/>
            <person name="Young C.-C."/>
        </authorList>
    </citation>
    <scope>NUCLEOTIDE SEQUENCE [LARGE SCALE GENOMIC DNA]</scope>
    <source>
        <strain evidence="4 5">CC-YST710</strain>
    </source>
</reference>
<dbReference type="InterPro" id="IPR023213">
    <property type="entry name" value="CAT-like_dom_sf"/>
</dbReference>
<dbReference type="InterPro" id="IPR010071">
    <property type="entry name" value="AA_adenyl_dom"/>
</dbReference>
<dbReference type="InterPro" id="IPR029058">
    <property type="entry name" value="AB_hydrolase_fold"/>
</dbReference>